<comment type="caution">
    <text evidence="1">The sequence shown here is derived from an EMBL/GenBank/DDBJ whole genome shotgun (WGS) entry which is preliminary data.</text>
</comment>
<evidence type="ECO:0000313" key="1">
    <source>
        <dbReference type="EMBL" id="KAK9087855.1"/>
    </source>
</evidence>
<keyword evidence="2" id="KW-1185">Reference proteome</keyword>
<accession>A0AAP0HM48</accession>
<name>A0AAP0HM48_9MAGN</name>
<dbReference type="AlphaFoldDB" id="A0AAP0HM48"/>
<protein>
    <submittedName>
        <fullName evidence="1">Uncharacterized protein</fullName>
    </submittedName>
</protein>
<reference evidence="1 2" key="1">
    <citation type="submission" date="2024-01" db="EMBL/GenBank/DDBJ databases">
        <title>Genome assemblies of Stephania.</title>
        <authorList>
            <person name="Yang L."/>
        </authorList>
    </citation>
    <scope>NUCLEOTIDE SEQUENCE [LARGE SCALE GENOMIC DNA]</scope>
    <source>
        <strain evidence="1">YNDBR</strain>
        <tissue evidence="1">Leaf</tissue>
    </source>
</reference>
<dbReference type="EMBL" id="JBBNAF010000013">
    <property type="protein sequence ID" value="KAK9087855.1"/>
    <property type="molecule type" value="Genomic_DNA"/>
</dbReference>
<sequence>MKTTSRLEWFITAQSDLVLFVTSYLFEFEGGCCKREYSIDLERETGDIKALQRMCSLVPFLGVLSFIF</sequence>
<organism evidence="1 2">
    <name type="scientific">Stephania yunnanensis</name>
    <dbReference type="NCBI Taxonomy" id="152371"/>
    <lineage>
        <taxon>Eukaryota</taxon>
        <taxon>Viridiplantae</taxon>
        <taxon>Streptophyta</taxon>
        <taxon>Embryophyta</taxon>
        <taxon>Tracheophyta</taxon>
        <taxon>Spermatophyta</taxon>
        <taxon>Magnoliopsida</taxon>
        <taxon>Ranunculales</taxon>
        <taxon>Menispermaceae</taxon>
        <taxon>Menispermoideae</taxon>
        <taxon>Cissampelideae</taxon>
        <taxon>Stephania</taxon>
    </lineage>
</organism>
<gene>
    <name evidence="1" type="ORF">Syun_030249</name>
</gene>
<proteinExistence type="predicted"/>
<dbReference type="Proteomes" id="UP001420932">
    <property type="component" value="Unassembled WGS sequence"/>
</dbReference>
<evidence type="ECO:0000313" key="2">
    <source>
        <dbReference type="Proteomes" id="UP001420932"/>
    </source>
</evidence>